<evidence type="ECO:0000256" key="7">
    <source>
        <dbReference type="PIRNR" id="PIRNR000124"/>
    </source>
</evidence>
<dbReference type="SUPFAM" id="SSF51735">
    <property type="entry name" value="NAD(P)-binding Rossmann-fold domains"/>
    <property type="match status" value="1"/>
</dbReference>
<feature type="binding site" evidence="10">
    <location>
        <position position="153"/>
    </location>
    <ligand>
        <name>NAD(+)</name>
        <dbReference type="ChEBI" id="CHEBI:57540"/>
    </ligand>
</feature>
<gene>
    <name evidence="12" type="ORF">HNR31_001725</name>
</gene>
<dbReference type="EC" id="1.1.1.22" evidence="3 7"/>
<evidence type="ECO:0000259" key="11">
    <source>
        <dbReference type="SMART" id="SM00984"/>
    </source>
</evidence>
<dbReference type="PANTHER" id="PTHR43750:SF3">
    <property type="entry name" value="UDP-GLUCOSE 6-DEHYDROGENASE TUAD"/>
    <property type="match status" value="1"/>
</dbReference>
<dbReference type="GO" id="GO:0051287">
    <property type="term" value="F:NAD binding"/>
    <property type="evidence" value="ECO:0007669"/>
    <property type="project" value="InterPro"/>
</dbReference>
<dbReference type="PIRSF" id="PIRSF000124">
    <property type="entry name" value="UDPglc_GDPman_dh"/>
    <property type="match status" value="1"/>
</dbReference>
<feature type="binding site" evidence="10">
    <location>
        <position position="119"/>
    </location>
    <ligand>
        <name>NAD(+)</name>
        <dbReference type="ChEBI" id="CHEBI:57540"/>
    </ligand>
</feature>
<feature type="binding site" evidence="10">
    <location>
        <position position="263"/>
    </location>
    <ligand>
        <name>NAD(+)</name>
        <dbReference type="ChEBI" id="CHEBI:57540"/>
    </ligand>
</feature>
<dbReference type="InterPro" id="IPR001732">
    <property type="entry name" value="UDP-Glc/GDP-Man_DH_N"/>
</dbReference>
<dbReference type="InterPro" id="IPR014026">
    <property type="entry name" value="UDP-Glc/GDP-Man_DH_dimer"/>
</dbReference>
<dbReference type="SUPFAM" id="SSF48179">
    <property type="entry name" value="6-phosphogluconate dehydrogenase C-terminal domain-like"/>
    <property type="match status" value="1"/>
</dbReference>
<dbReference type="Pfam" id="PF03720">
    <property type="entry name" value="UDPG_MGDP_dh_C"/>
    <property type="match status" value="1"/>
</dbReference>
<dbReference type="SMART" id="SM00984">
    <property type="entry name" value="UDPG_MGDP_dh_C"/>
    <property type="match status" value="1"/>
</dbReference>
<dbReference type="Pfam" id="PF00984">
    <property type="entry name" value="UDPG_MGDP_dh"/>
    <property type="match status" value="1"/>
</dbReference>
<evidence type="ECO:0000256" key="1">
    <source>
        <dbReference type="ARBA" id="ARBA00004701"/>
    </source>
</evidence>
<dbReference type="NCBIfam" id="TIGR03026">
    <property type="entry name" value="NDP-sugDHase"/>
    <property type="match status" value="1"/>
</dbReference>
<keyword evidence="13" id="KW-1185">Reference proteome</keyword>
<comment type="catalytic activity">
    <reaction evidence="6 7">
        <text>UDP-alpha-D-glucose + 2 NAD(+) + H2O = UDP-alpha-D-glucuronate + 2 NADH + 3 H(+)</text>
        <dbReference type="Rhea" id="RHEA:23596"/>
        <dbReference type="ChEBI" id="CHEBI:15377"/>
        <dbReference type="ChEBI" id="CHEBI:15378"/>
        <dbReference type="ChEBI" id="CHEBI:57540"/>
        <dbReference type="ChEBI" id="CHEBI:57945"/>
        <dbReference type="ChEBI" id="CHEBI:58052"/>
        <dbReference type="ChEBI" id="CHEBI:58885"/>
        <dbReference type="EC" id="1.1.1.22"/>
    </reaction>
</comment>
<dbReference type="GO" id="GO:0003979">
    <property type="term" value="F:UDP-glucose 6-dehydrogenase activity"/>
    <property type="evidence" value="ECO:0007669"/>
    <property type="project" value="UniProtKB-EC"/>
</dbReference>
<feature type="binding site" evidence="9">
    <location>
        <begin position="150"/>
        <end position="153"/>
    </location>
    <ligand>
        <name>substrate</name>
    </ligand>
</feature>
<evidence type="ECO:0000256" key="8">
    <source>
        <dbReference type="PIRSR" id="PIRSR500134-1"/>
    </source>
</evidence>
<dbReference type="InterPro" id="IPR008927">
    <property type="entry name" value="6-PGluconate_DH-like_C_sf"/>
</dbReference>
<reference evidence="12 13" key="1">
    <citation type="submission" date="2020-07" db="EMBL/GenBank/DDBJ databases">
        <title>Genomic Encyclopedia of Type Strains, Phase IV (KMG-IV): sequencing the most valuable type-strain genomes for metagenomic binning, comparative biology and taxonomic classification.</title>
        <authorList>
            <person name="Goeker M."/>
        </authorList>
    </citation>
    <scope>NUCLEOTIDE SEQUENCE [LARGE SCALE GENOMIC DNA]</scope>
    <source>
        <strain evidence="12 13">DSM 15730</strain>
    </source>
</reference>
<evidence type="ECO:0000256" key="5">
    <source>
        <dbReference type="ARBA" id="ARBA00023027"/>
    </source>
</evidence>
<evidence type="ECO:0000256" key="9">
    <source>
        <dbReference type="PIRSR" id="PIRSR500134-2"/>
    </source>
</evidence>
<evidence type="ECO:0000313" key="12">
    <source>
        <dbReference type="EMBL" id="MBA2874954.1"/>
    </source>
</evidence>
<feature type="binding site" evidence="9">
    <location>
        <position position="204"/>
    </location>
    <ligand>
        <name>substrate</name>
    </ligand>
</feature>
<dbReference type="InterPro" id="IPR036220">
    <property type="entry name" value="UDP-Glc/GDP-Man_DH_C_sf"/>
</dbReference>
<dbReference type="PANTHER" id="PTHR43750">
    <property type="entry name" value="UDP-GLUCOSE 6-DEHYDROGENASE TUAD"/>
    <property type="match status" value="1"/>
</dbReference>
<dbReference type="UniPathway" id="UPA00038">
    <property type="reaction ID" value="UER00491"/>
</dbReference>
<feature type="binding site" evidence="9">
    <location>
        <position position="257"/>
    </location>
    <ligand>
        <name>substrate</name>
    </ligand>
</feature>
<feature type="binding site" evidence="10">
    <location>
        <position position="30"/>
    </location>
    <ligand>
        <name>NAD(+)</name>
        <dbReference type="ChEBI" id="CHEBI:57540"/>
    </ligand>
</feature>
<feature type="binding site" evidence="10">
    <location>
        <position position="84"/>
    </location>
    <ligand>
        <name>NAD(+)</name>
        <dbReference type="ChEBI" id="CHEBI:57540"/>
    </ligand>
</feature>
<dbReference type="InterPro" id="IPR028357">
    <property type="entry name" value="UDPglc_DH_bac"/>
</dbReference>
<evidence type="ECO:0000256" key="4">
    <source>
        <dbReference type="ARBA" id="ARBA00023002"/>
    </source>
</evidence>
<dbReference type="GO" id="GO:0006065">
    <property type="term" value="P:UDP-glucuronate biosynthetic process"/>
    <property type="evidence" value="ECO:0007669"/>
    <property type="project" value="UniProtKB-UniPathway"/>
</dbReference>
<dbReference type="Gene3D" id="3.40.50.720">
    <property type="entry name" value="NAD(P)-binding Rossmann-like Domain"/>
    <property type="match status" value="2"/>
</dbReference>
<dbReference type="InterPro" id="IPR014027">
    <property type="entry name" value="UDP-Glc/GDP-Man_DH_C"/>
</dbReference>
<evidence type="ECO:0000256" key="3">
    <source>
        <dbReference type="ARBA" id="ARBA00012954"/>
    </source>
</evidence>
<name>A0A7V9Z6K9_9BACL</name>
<dbReference type="Pfam" id="PF03721">
    <property type="entry name" value="UDPG_MGDP_dh_N"/>
    <property type="match status" value="1"/>
</dbReference>
<protein>
    <recommendedName>
        <fullName evidence="3 7">UDP-glucose 6-dehydrogenase</fullName>
        <ecNumber evidence="3 7">1.1.1.22</ecNumber>
    </recommendedName>
</protein>
<keyword evidence="4 7" id="KW-0560">Oxidoreductase</keyword>
<dbReference type="SUPFAM" id="SSF52413">
    <property type="entry name" value="UDP-glucose/GDP-mannose dehydrogenase C-terminal domain"/>
    <property type="match status" value="1"/>
</dbReference>
<evidence type="ECO:0000313" key="13">
    <source>
        <dbReference type="Proteomes" id="UP000523087"/>
    </source>
</evidence>
<dbReference type="Gene3D" id="1.20.5.100">
    <property type="entry name" value="Cytochrome c1, transmembrane anchor, C-terminal"/>
    <property type="match status" value="1"/>
</dbReference>
<feature type="binding site" evidence="9">
    <location>
        <begin position="249"/>
        <end position="253"/>
    </location>
    <ligand>
        <name>substrate</name>
    </ligand>
</feature>
<feature type="binding site" evidence="9">
    <location>
        <position position="320"/>
    </location>
    <ligand>
        <name>substrate</name>
    </ligand>
</feature>
<dbReference type="GO" id="GO:0000271">
    <property type="term" value="P:polysaccharide biosynthetic process"/>
    <property type="evidence" value="ECO:0007669"/>
    <property type="project" value="InterPro"/>
</dbReference>
<accession>A0A7V9Z6K9</accession>
<dbReference type="AlphaFoldDB" id="A0A7V9Z6K9"/>
<evidence type="ECO:0000256" key="2">
    <source>
        <dbReference type="ARBA" id="ARBA00006601"/>
    </source>
</evidence>
<feature type="active site" description="Nucleophile" evidence="8">
    <location>
        <position position="260"/>
    </location>
</feature>
<feature type="binding site" evidence="10">
    <location>
        <position position="327"/>
    </location>
    <ligand>
        <name>NAD(+)</name>
        <dbReference type="ChEBI" id="CHEBI:57540"/>
    </ligand>
</feature>
<comment type="pathway">
    <text evidence="1">Nucleotide-sugar biosynthesis; UDP-alpha-D-glucuronate biosynthesis; UDP-alpha-D-glucuronate from UDP-alpha-D-glucose: step 1/1.</text>
</comment>
<feature type="domain" description="UDP-glucose/GDP-mannose dehydrogenase C-terminal" evidence="11">
    <location>
        <begin position="313"/>
        <end position="413"/>
    </location>
</feature>
<comment type="caution">
    <text evidence="12">The sequence shown here is derived from an EMBL/GenBank/DDBJ whole genome shotgun (WGS) entry which is preliminary data.</text>
</comment>
<comment type="similarity">
    <text evidence="2 7">Belongs to the UDP-glucose/GDP-mannose dehydrogenase family.</text>
</comment>
<proteinExistence type="inferred from homology"/>
<evidence type="ECO:0000256" key="10">
    <source>
        <dbReference type="PIRSR" id="PIRSR500134-3"/>
    </source>
</evidence>
<dbReference type="InterPro" id="IPR036291">
    <property type="entry name" value="NAD(P)-bd_dom_sf"/>
</dbReference>
<dbReference type="PIRSF" id="PIRSF500134">
    <property type="entry name" value="UDPglc_DH_bac"/>
    <property type="match status" value="1"/>
</dbReference>
<sequence length="429" mass="47869">MNICVIGAGYVGLTTAAVLAELGHEVNCIDQDKHKIEMLNNGEVPIYEPGLKELIYKNYNYLTFAESLDGYIKRASVVIICVGTPSWEDGSTNLCYINSVIDDLSSRINSYKTIITKSTVPPGTNEWIYTKLLEKGVPPHLFNVVSNPEFLREGSAIHDMFHADKIVIGLRPDDQQSLSVVQEMYSGISSPYIVTSLNGAEMIKYASNAFLATKISFINEIARICEAFHVDVSDVAKGLGLDPRIGPQFLQAGLGYGGSCFPKDIKSLEQTALSKNIQPHILRAVQTVNDTQIDIYIRKLRLTLDDLPNRKIAVLGIAFKPNTDDTRYSPAERFIRELSESGCIIHAYDPKAKLDDHHRPNVIQKTTVNEAIHEADCVFIATDWEEFKQLNWSEVKQLMKGTIIFDARNCLNREKVEQCGLHYIGVGRG</sequence>
<dbReference type="Proteomes" id="UP000523087">
    <property type="component" value="Unassembled WGS sequence"/>
</dbReference>
<organism evidence="12 13">
    <name type="scientific">Thermaerobacillus caldiproteolyticus</name>
    <dbReference type="NCBI Taxonomy" id="247480"/>
    <lineage>
        <taxon>Bacteria</taxon>
        <taxon>Bacillati</taxon>
        <taxon>Bacillota</taxon>
        <taxon>Bacilli</taxon>
        <taxon>Bacillales</taxon>
        <taxon>Anoxybacillaceae</taxon>
        <taxon>Thermaerobacillus</taxon>
    </lineage>
</organism>
<feature type="binding site" evidence="10">
    <location>
        <position position="35"/>
    </location>
    <ligand>
        <name>NAD(+)</name>
        <dbReference type="ChEBI" id="CHEBI:57540"/>
    </ligand>
</feature>
<dbReference type="InterPro" id="IPR017476">
    <property type="entry name" value="UDP-Glc/GDP-Man"/>
</dbReference>
<keyword evidence="5 7" id="KW-0520">NAD</keyword>
<dbReference type="EMBL" id="JACDUT010000004">
    <property type="protein sequence ID" value="MBA2874954.1"/>
    <property type="molecule type" value="Genomic_DNA"/>
</dbReference>
<evidence type="ECO:0000256" key="6">
    <source>
        <dbReference type="ARBA" id="ARBA00047473"/>
    </source>
</evidence>